<keyword evidence="2" id="KW-0969">Cilium</keyword>
<evidence type="ECO:0000313" key="2">
    <source>
        <dbReference type="EMBL" id="RHZ96964.1"/>
    </source>
</evidence>
<feature type="domain" description="Flagellin C-terminal" evidence="1">
    <location>
        <begin position="263"/>
        <end position="333"/>
    </location>
</feature>
<dbReference type="EMBL" id="QWGP01000004">
    <property type="protein sequence ID" value="RHZ96964.1"/>
    <property type="molecule type" value="Genomic_DNA"/>
</dbReference>
<dbReference type="Pfam" id="PF00700">
    <property type="entry name" value="Flagellin_C"/>
    <property type="match status" value="1"/>
</dbReference>
<dbReference type="RefSeq" id="WP_118999536.1">
    <property type="nucleotide sequence ID" value="NZ_QWGP01000004.1"/>
</dbReference>
<keyword evidence="2" id="KW-0966">Cell projection</keyword>
<evidence type="ECO:0000313" key="3">
    <source>
        <dbReference type="Proteomes" id="UP000266305"/>
    </source>
</evidence>
<reference evidence="2 3" key="1">
    <citation type="submission" date="2018-08" db="EMBL/GenBank/DDBJ databases">
        <title>Draft genome sequence of Rhodobacter sphaeroides FY.</title>
        <authorList>
            <person name="Rayyan A."/>
            <person name="Meyer T.E."/>
            <person name="Kyndt J.A."/>
        </authorList>
    </citation>
    <scope>NUCLEOTIDE SEQUENCE [LARGE SCALE GENOMIC DNA]</scope>
    <source>
        <strain evidence="2 3">FY</strain>
    </source>
</reference>
<dbReference type="AlphaFoldDB" id="A0AAX1UPL7"/>
<gene>
    <name evidence="2" type="ORF">D1114_05750</name>
</gene>
<comment type="caution">
    <text evidence="2">The sequence shown here is derived from an EMBL/GenBank/DDBJ whole genome shotgun (WGS) entry which is preliminary data.</text>
</comment>
<proteinExistence type="predicted"/>
<evidence type="ECO:0000259" key="1">
    <source>
        <dbReference type="Pfam" id="PF00700"/>
    </source>
</evidence>
<sequence>MSAVSLGDLARTFLLRRQNAALKADVQLLSTEVVTGLAADVRQKTGGDLSALQAIDGSLTVLAARASATGEAASIASALQTGLARLDGLASDMSMKLLSVGNNATAMTTDQLGEEAEEAFRTAVATLNTRVGDRSIFAGTRPQQAAVLDADTILTALDTVIAGATTAADVQTAIEAWFDDPSGYSALAYTGGGRTASVTIATGETVALEVTADSSAIRDSLKGLALAAMLNRGALSGAPSERVSLGERAGSALLQGQTARVDLGARLGRAEARIHSATISNAAEVTSLQMVRKELLGTDEYETATLLKATQAQLETLYNLTARISQMSLTDYL</sequence>
<protein>
    <submittedName>
        <fullName evidence="2">Flagellar biosynthesis protein FlgL</fullName>
    </submittedName>
</protein>
<organism evidence="2 3">
    <name type="scientific">Cereibacter sphaeroides</name>
    <name type="common">Rhodobacter sphaeroides</name>
    <dbReference type="NCBI Taxonomy" id="1063"/>
    <lineage>
        <taxon>Bacteria</taxon>
        <taxon>Pseudomonadati</taxon>
        <taxon>Pseudomonadota</taxon>
        <taxon>Alphaproteobacteria</taxon>
        <taxon>Rhodobacterales</taxon>
        <taxon>Paracoccaceae</taxon>
        <taxon>Cereibacter</taxon>
    </lineage>
</organism>
<name>A0AAX1UPL7_CERSP</name>
<accession>A0AAX1UPL7</accession>
<keyword evidence="2" id="KW-0282">Flagellum</keyword>
<dbReference type="InterPro" id="IPR046358">
    <property type="entry name" value="Flagellin_C"/>
</dbReference>
<dbReference type="Proteomes" id="UP000266305">
    <property type="component" value="Unassembled WGS sequence"/>
</dbReference>